<gene>
    <name evidence="1" type="ORF">DCHRY22_LOCUS13433</name>
</gene>
<dbReference type="AlphaFoldDB" id="A0A8J2R2Z0"/>
<dbReference type="EMBL" id="CAKASE010000079">
    <property type="protein sequence ID" value="CAG9579895.1"/>
    <property type="molecule type" value="Genomic_DNA"/>
</dbReference>
<keyword evidence="2" id="KW-1185">Reference proteome</keyword>
<accession>A0A8J2R2Z0</accession>
<comment type="caution">
    <text evidence="1">The sequence shown here is derived from an EMBL/GenBank/DDBJ whole genome shotgun (WGS) entry which is preliminary data.</text>
</comment>
<proteinExistence type="predicted"/>
<name>A0A8J2R2Z0_9NEOP</name>
<sequence length="87" mass="9930">MKDLEVKNTEHQKHDLKRFSFAVWVLVPFHAMSRPPHSYGPQTQEIELPMFVEHGNEVGHFLLGYVLLKARSLDATPFEPFAITGAV</sequence>
<protein>
    <submittedName>
        <fullName evidence="1">(African queen) hypothetical protein</fullName>
    </submittedName>
</protein>
<evidence type="ECO:0000313" key="2">
    <source>
        <dbReference type="Proteomes" id="UP000789524"/>
    </source>
</evidence>
<reference evidence="1" key="1">
    <citation type="submission" date="2021-09" db="EMBL/GenBank/DDBJ databases">
        <authorList>
            <person name="Martin H S."/>
        </authorList>
    </citation>
    <scope>NUCLEOTIDE SEQUENCE</scope>
</reference>
<organism evidence="1 2">
    <name type="scientific">Danaus chrysippus</name>
    <name type="common">African queen</name>
    <dbReference type="NCBI Taxonomy" id="151541"/>
    <lineage>
        <taxon>Eukaryota</taxon>
        <taxon>Metazoa</taxon>
        <taxon>Ecdysozoa</taxon>
        <taxon>Arthropoda</taxon>
        <taxon>Hexapoda</taxon>
        <taxon>Insecta</taxon>
        <taxon>Pterygota</taxon>
        <taxon>Neoptera</taxon>
        <taxon>Endopterygota</taxon>
        <taxon>Lepidoptera</taxon>
        <taxon>Glossata</taxon>
        <taxon>Ditrysia</taxon>
        <taxon>Papilionoidea</taxon>
        <taxon>Nymphalidae</taxon>
        <taxon>Danainae</taxon>
        <taxon>Danaini</taxon>
        <taxon>Danaina</taxon>
        <taxon>Danaus</taxon>
        <taxon>Anosia</taxon>
    </lineage>
</organism>
<evidence type="ECO:0000313" key="1">
    <source>
        <dbReference type="EMBL" id="CAG9579895.1"/>
    </source>
</evidence>
<dbReference type="Proteomes" id="UP000789524">
    <property type="component" value="Unassembled WGS sequence"/>
</dbReference>